<keyword evidence="4" id="KW-1185">Reference proteome</keyword>
<reference evidence="3 4" key="1">
    <citation type="journal article" date="2023" name="J. Hered.">
        <title>Chromosome-level genome of the wood stork (Mycteria americana) provides insight into avian chromosome evolution.</title>
        <authorList>
            <person name="Flamio R. Jr."/>
            <person name="Ramstad K.M."/>
        </authorList>
    </citation>
    <scope>NUCLEOTIDE SEQUENCE [LARGE SCALE GENOMIC DNA]</scope>
    <source>
        <strain evidence="3">JAX WOST 10</strain>
    </source>
</reference>
<proteinExistence type="predicted"/>
<dbReference type="InterPro" id="IPR012337">
    <property type="entry name" value="RNaseH-like_sf"/>
</dbReference>
<gene>
    <name evidence="3" type="ORF">QYF61_008820</name>
</gene>
<sequence length="265" mass="29553">MYADMVFTLGNRPEWQKDCGVNLPPHGGILGTQRNELIPVSKDFVTVVGATGQQEKVFFLKPLNFKDLHPVVANPYTLLTKLQESQNLFAFEWESPTTESSDGATASNLPWIRAIWRTTRIRNGTKRSHLQNPPPSNGKGTQDLLGNDRPQPWAYLTLLNPSGCFQLDEVSKGWPGCLRAVAAVVLPDLKEEPLEDAQDSGFMDGSSFVRQGPWNWQKGNIWTDSKYAFGVVHAHGAIWKERGLLTAQGKQIKHAEEILYLSEAV</sequence>
<dbReference type="AlphaFoldDB" id="A0AAN7NHH4"/>
<dbReference type="PROSITE" id="PS50879">
    <property type="entry name" value="RNASE_H_1"/>
    <property type="match status" value="1"/>
</dbReference>
<accession>A0AAN7NHH4</accession>
<dbReference type="Proteomes" id="UP001333110">
    <property type="component" value="Unassembled WGS sequence"/>
</dbReference>
<dbReference type="SUPFAM" id="SSF53098">
    <property type="entry name" value="Ribonuclease H-like"/>
    <property type="match status" value="1"/>
</dbReference>
<dbReference type="GO" id="GO:0004523">
    <property type="term" value="F:RNA-DNA hybrid ribonuclease activity"/>
    <property type="evidence" value="ECO:0007669"/>
    <property type="project" value="InterPro"/>
</dbReference>
<evidence type="ECO:0000259" key="2">
    <source>
        <dbReference type="PROSITE" id="PS50879"/>
    </source>
</evidence>
<evidence type="ECO:0000313" key="3">
    <source>
        <dbReference type="EMBL" id="KAK4810848.1"/>
    </source>
</evidence>
<evidence type="ECO:0000313" key="4">
    <source>
        <dbReference type="Proteomes" id="UP001333110"/>
    </source>
</evidence>
<dbReference type="GO" id="GO:0003676">
    <property type="term" value="F:nucleic acid binding"/>
    <property type="evidence" value="ECO:0007669"/>
    <property type="project" value="InterPro"/>
</dbReference>
<protein>
    <recommendedName>
        <fullName evidence="2">RNase H type-1 domain-containing protein</fullName>
    </recommendedName>
</protein>
<dbReference type="EMBL" id="JAUNZN010000018">
    <property type="protein sequence ID" value="KAK4810848.1"/>
    <property type="molecule type" value="Genomic_DNA"/>
</dbReference>
<organism evidence="3 4">
    <name type="scientific">Mycteria americana</name>
    <name type="common">Wood stork</name>
    <dbReference type="NCBI Taxonomy" id="33587"/>
    <lineage>
        <taxon>Eukaryota</taxon>
        <taxon>Metazoa</taxon>
        <taxon>Chordata</taxon>
        <taxon>Craniata</taxon>
        <taxon>Vertebrata</taxon>
        <taxon>Euteleostomi</taxon>
        <taxon>Archelosauria</taxon>
        <taxon>Archosauria</taxon>
        <taxon>Dinosauria</taxon>
        <taxon>Saurischia</taxon>
        <taxon>Theropoda</taxon>
        <taxon>Coelurosauria</taxon>
        <taxon>Aves</taxon>
        <taxon>Neognathae</taxon>
        <taxon>Neoaves</taxon>
        <taxon>Aequornithes</taxon>
        <taxon>Ciconiiformes</taxon>
        <taxon>Ciconiidae</taxon>
        <taxon>Mycteria</taxon>
    </lineage>
</organism>
<feature type="region of interest" description="Disordered" evidence="1">
    <location>
        <begin position="123"/>
        <end position="145"/>
    </location>
</feature>
<dbReference type="InterPro" id="IPR002156">
    <property type="entry name" value="RNaseH_domain"/>
</dbReference>
<feature type="domain" description="RNase H type-1" evidence="2">
    <location>
        <begin position="159"/>
        <end position="265"/>
    </location>
</feature>
<comment type="caution">
    <text evidence="3">The sequence shown here is derived from an EMBL/GenBank/DDBJ whole genome shotgun (WGS) entry which is preliminary data.</text>
</comment>
<name>A0AAN7NHH4_MYCAM</name>
<dbReference type="InterPro" id="IPR036397">
    <property type="entry name" value="RNaseH_sf"/>
</dbReference>
<evidence type="ECO:0000256" key="1">
    <source>
        <dbReference type="SAM" id="MobiDB-lite"/>
    </source>
</evidence>
<dbReference type="Gene3D" id="3.30.420.10">
    <property type="entry name" value="Ribonuclease H-like superfamily/Ribonuclease H"/>
    <property type="match status" value="1"/>
</dbReference>